<dbReference type="Proteomes" id="UP000078046">
    <property type="component" value="Unassembled WGS sequence"/>
</dbReference>
<dbReference type="OrthoDB" id="122335at2759"/>
<evidence type="ECO:0000313" key="2">
    <source>
        <dbReference type="Proteomes" id="UP000078046"/>
    </source>
</evidence>
<gene>
    <name evidence="1" type="ORF">A3Q56_05083</name>
</gene>
<evidence type="ECO:0000313" key="1">
    <source>
        <dbReference type="EMBL" id="OAF67176.1"/>
    </source>
</evidence>
<protein>
    <submittedName>
        <fullName evidence="1">Uncharacterized protein</fullName>
    </submittedName>
</protein>
<comment type="caution">
    <text evidence="1">The sequence shown here is derived from an EMBL/GenBank/DDBJ whole genome shotgun (WGS) entry which is preliminary data.</text>
</comment>
<keyword evidence="2" id="KW-1185">Reference proteome</keyword>
<dbReference type="AlphaFoldDB" id="A0A177AYX0"/>
<name>A0A177AYX0_9BILA</name>
<accession>A0A177AYX0</accession>
<dbReference type="PANTHER" id="PTHR40866">
    <property type="entry name" value="BED-TYPE DOMAIN-CONTAINING PROTEIN"/>
    <property type="match status" value="1"/>
</dbReference>
<dbReference type="EMBL" id="LWCA01000729">
    <property type="protein sequence ID" value="OAF67176.1"/>
    <property type="molecule type" value="Genomic_DNA"/>
</dbReference>
<sequence>MAELKNIKLSAALHHFTILKPVQMNYNKKKSNSNDTEYLNSKFIVPTFDMIEKFFNVAEFTYTNLKKRLLPSNLENHLFLKLNKKFWDTETIQNMDII</sequence>
<reference evidence="1 2" key="1">
    <citation type="submission" date="2016-04" db="EMBL/GenBank/DDBJ databases">
        <title>The genome of Intoshia linei affirms orthonectids as highly simplified spiralians.</title>
        <authorList>
            <person name="Mikhailov K.V."/>
            <person name="Slusarev G.S."/>
            <person name="Nikitin M.A."/>
            <person name="Logacheva M.D."/>
            <person name="Penin A."/>
            <person name="Aleoshin V."/>
            <person name="Panchin Y.V."/>
        </authorList>
    </citation>
    <scope>NUCLEOTIDE SEQUENCE [LARGE SCALE GENOMIC DNA]</scope>
    <source>
        <strain evidence="1">Intl2013</strain>
        <tissue evidence="1">Whole animal</tissue>
    </source>
</reference>
<organism evidence="1 2">
    <name type="scientific">Intoshia linei</name>
    <dbReference type="NCBI Taxonomy" id="1819745"/>
    <lineage>
        <taxon>Eukaryota</taxon>
        <taxon>Metazoa</taxon>
        <taxon>Spiralia</taxon>
        <taxon>Lophotrochozoa</taxon>
        <taxon>Mesozoa</taxon>
        <taxon>Orthonectida</taxon>
        <taxon>Rhopaluridae</taxon>
        <taxon>Intoshia</taxon>
    </lineage>
</organism>
<proteinExistence type="predicted"/>
<dbReference type="PANTHER" id="PTHR40866:SF1">
    <property type="entry name" value="BED-TYPE DOMAIN-CONTAINING PROTEIN"/>
    <property type="match status" value="1"/>
</dbReference>